<proteinExistence type="predicted"/>
<reference evidence="1" key="1">
    <citation type="submission" date="2023-01" db="EMBL/GenBank/DDBJ databases">
        <title>Exploring GABA producing Bacteroides strains toward improving mental health.</title>
        <authorList>
            <person name="Yousuf B."/>
            <person name="Bouhlel N.E."/>
            <person name="Mottawea W."/>
            <person name="Hammami R."/>
        </authorList>
    </citation>
    <scope>NUCLEOTIDE SEQUENCE</scope>
    <source>
        <strain evidence="1">UO.H1047</strain>
    </source>
</reference>
<dbReference type="EMBL" id="JAQPYX010000090">
    <property type="protein sequence ID" value="MDC7150054.1"/>
    <property type="molecule type" value="Genomic_DNA"/>
</dbReference>
<comment type="caution">
    <text evidence="1">The sequence shown here is derived from an EMBL/GenBank/DDBJ whole genome shotgun (WGS) entry which is preliminary data.</text>
</comment>
<name>A0AAW6I4U6_9BACT</name>
<dbReference type="Proteomes" id="UP001213646">
    <property type="component" value="Unassembled WGS sequence"/>
</dbReference>
<dbReference type="RefSeq" id="WP_262893758.1">
    <property type="nucleotide sequence ID" value="NZ_JADNJZ010000041.1"/>
</dbReference>
<accession>A0AAW6I4U6</accession>
<dbReference type="AlphaFoldDB" id="A0AAW6I4U6"/>
<evidence type="ECO:0000313" key="1">
    <source>
        <dbReference type="EMBL" id="MDC7150054.1"/>
    </source>
</evidence>
<protein>
    <submittedName>
        <fullName evidence="1">Uncharacterized protein</fullName>
    </submittedName>
</protein>
<evidence type="ECO:0000313" key="2">
    <source>
        <dbReference type="Proteomes" id="UP001213646"/>
    </source>
</evidence>
<organism evidence="1 2">
    <name type="scientific">Parabacteroides johnsonii</name>
    <dbReference type="NCBI Taxonomy" id="387661"/>
    <lineage>
        <taxon>Bacteria</taxon>
        <taxon>Pseudomonadati</taxon>
        <taxon>Bacteroidota</taxon>
        <taxon>Bacteroidia</taxon>
        <taxon>Bacteroidales</taxon>
        <taxon>Tannerellaceae</taxon>
        <taxon>Parabacteroides</taxon>
    </lineage>
</organism>
<sequence>MNEKSILDETKRSVINFKKEHCGRFLSDGNRRDAILKIESNKN</sequence>
<gene>
    <name evidence="1" type="ORF">PQG89_11525</name>
</gene>